<dbReference type="EMBL" id="CP144748">
    <property type="protein sequence ID" value="WVZ69498.1"/>
    <property type="molecule type" value="Genomic_DNA"/>
</dbReference>
<accession>A0AAQ3T9P5</accession>
<organism evidence="1 2">
    <name type="scientific">Paspalum notatum var. saurae</name>
    <dbReference type="NCBI Taxonomy" id="547442"/>
    <lineage>
        <taxon>Eukaryota</taxon>
        <taxon>Viridiplantae</taxon>
        <taxon>Streptophyta</taxon>
        <taxon>Embryophyta</taxon>
        <taxon>Tracheophyta</taxon>
        <taxon>Spermatophyta</taxon>
        <taxon>Magnoliopsida</taxon>
        <taxon>Liliopsida</taxon>
        <taxon>Poales</taxon>
        <taxon>Poaceae</taxon>
        <taxon>PACMAD clade</taxon>
        <taxon>Panicoideae</taxon>
        <taxon>Andropogonodae</taxon>
        <taxon>Paspaleae</taxon>
        <taxon>Paspalinae</taxon>
        <taxon>Paspalum</taxon>
    </lineage>
</organism>
<reference evidence="1 2" key="1">
    <citation type="submission" date="2024-02" db="EMBL/GenBank/DDBJ databases">
        <title>High-quality chromosome-scale genome assembly of Pensacola bahiagrass (Paspalum notatum Flugge var. saurae).</title>
        <authorList>
            <person name="Vega J.M."/>
            <person name="Podio M."/>
            <person name="Orjuela J."/>
            <person name="Siena L.A."/>
            <person name="Pessino S.C."/>
            <person name="Combes M.C."/>
            <person name="Mariac C."/>
            <person name="Albertini E."/>
            <person name="Pupilli F."/>
            <person name="Ortiz J.P.A."/>
            <person name="Leblanc O."/>
        </authorList>
    </citation>
    <scope>NUCLEOTIDE SEQUENCE [LARGE SCALE GENOMIC DNA]</scope>
    <source>
        <strain evidence="1">R1</strain>
        <tissue evidence="1">Leaf</tissue>
    </source>
</reference>
<sequence length="93" mass="10445">MDFHIAAIAWQPLRFSFGRTKKRMVASMNEAASIGSRQLELEMAEAWAHLAPSPQAQHQGVQGLLHTYTETVGVLARRTRKQSTLLALFRRIG</sequence>
<protein>
    <submittedName>
        <fullName evidence="1">Uncharacterized protein</fullName>
    </submittedName>
</protein>
<proteinExistence type="predicted"/>
<dbReference type="AlphaFoldDB" id="A0AAQ3T9P5"/>
<dbReference type="Proteomes" id="UP001341281">
    <property type="component" value="Chromosome 04"/>
</dbReference>
<evidence type="ECO:0000313" key="2">
    <source>
        <dbReference type="Proteomes" id="UP001341281"/>
    </source>
</evidence>
<name>A0AAQ3T9P5_PASNO</name>
<keyword evidence="2" id="KW-1185">Reference proteome</keyword>
<evidence type="ECO:0000313" key="1">
    <source>
        <dbReference type="EMBL" id="WVZ69498.1"/>
    </source>
</evidence>
<gene>
    <name evidence="1" type="ORF">U9M48_018272</name>
</gene>